<dbReference type="NCBIfam" id="TIGR02937">
    <property type="entry name" value="sigma70-ECF"/>
    <property type="match status" value="1"/>
</dbReference>
<dbReference type="GO" id="GO:0003677">
    <property type="term" value="F:DNA binding"/>
    <property type="evidence" value="ECO:0007669"/>
    <property type="project" value="InterPro"/>
</dbReference>
<dbReference type="InterPro" id="IPR016032">
    <property type="entry name" value="Sig_transdc_resp-reg_C-effctor"/>
</dbReference>
<dbReference type="Gene3D" id="1.10.10.10">
    <property type="entry name" value="Winged helix-like DNA-binding domain superfamily/Winged helix DNA-binding domain"/>
    <property type="match status" value="1"/>
</dbReference>
<reference evidence="3 4" key="1">
    <citation type="journal article" date="2003" name="Int. J. Syst. Evol. Microbiol.">
        <title>Halobacillus salinus sp. nov., isolated from a salt lake on the coast of the East Sea in Korea.</title>
        <authorList>
            <person name="Yoon J.H."/>
            <person name="Kang K.H."/>
            <person name="Park Y.H."/>
        </authorList>
    </citation>
    <scope>NUCLEOTIDE SEQUENCE [LARGE SCALE GENOMIC DNA]</scope>
    <source>
        <strain evidence="3 4">HSL-3</strain>
    </source>
</reference>
<keyword evidence="4" id="KW-1185">Reference proteome</keyword>
<protein>
    <submittedName>
        <fullName evidence="3">Sigma-70 family RNA polymerase sigma factor</fullName>
    </submittedName>
</protein>
<accession>A0A4Z0GX73</accession>
<organism evidence="3 4">
    <name type="scientific">Halobacillus salinus</name>
    <dbReference type="NCBI Taxonomy" id="192814"/>
    <lineage>
        <taxon>Bacteria</taxon>
        <taxon>Bacillati</taxon>
        <taxon>Bacillota</taxon>
        <taxon>Bacilli</taxon>
        <taxon>Bacillales</taxon>
        <taxon>Bacillaceae</taxon>
        <taxon>Halobacillus</taxon>
    </lineage>
</organism>
<evidence type="ECO:0000256" key="2">
    <source>
        <dbReference type="ARBA" id="ARBA00023163"/>
    </source>
</evidence>
<dbReference type="InterPro" id="IPR013325">
    <property type="entry name" value="RNA_pol_sigma_r2"/>
</dbReference>
<dbReference type="Proteomes" id="UP000297982">
    <property type="component" value="Unassembled WGS sequence"/>
</dbReference>
<evidence type="ECO:0000313" key="4">
    <source>
        <dbReference type="Proteomes" id="UP000297982"/>
    </source>
</evidence>
<keyword evidence="1" id="KW-0805">Transcription regulation</keyword>
<evidence type="ECO:0000313" key="3">
    <source>
        <dbReference type="EMBL" id="TGB01677.1"/>
    </source>
</evidence>
<dbReference type="SUPFAM" id="SSF88946">
    <property type="entry name" value="Sigma2 domain of RNA polymerase sigma factors"/>
    <property type="match status" value="1"/>
</dbReference>
<gene>
    <name evidence="3" type="ORF">E4663_16105</name>
</gene>
<keyword evidence="2" id="KW-0804">Transcription</keyword>
<dbReference type="InterPro" id="IPR014284">
    <property type="entry name" value="RNA_pol_sigma-70_dom"/>
</dbReference>
<proteinExistence type="predicted"/>
<dbReference type="InterPro" id="IPR036388">
    <property type="entry name" value="WH-like_DNA-bd_sf"/>
</dbReference>
<dbReference type="GO" id="GO:0006352">
    <property type="term" value="P:DNA-templated transcription initiation"/>
    <property type="evidence" value="ECO:0007669"/>
    <property type="project" value="InterPro"/>
</dbReference>
<evidence type="ECO:0000256" key="1">
    <source>
        <dbReference type="ARBA" id="ARBA00023015"/>
    </source>
</evidence>
<dbReference type="GO" id="GO:0003700">
    <property type="term" value="F:DNA-binding transcription factor activity"/>
    <property type="evidence" value="ECO:0007669"/>
    <property type="project" value="InterPro"/>
</dbReference>
<dbReference type="AlphaFoldDB" id="A0A4Z0GX73"/>
<comment type="caution">
    <text evidence="3">The sequence shown here is derived from an EMBL/GenBank/DDBJ whole genome shotgun (WGS) entry which is preliminary data.</text>
</comment>
<dbReference type="EMBL" id="SRJC01000005">
    <property type="protein sequence ID" value="TGB01677.1"/>
    <property type="molecule type" value="Genomic_DNA"/>
</dbReference>
<sequence>MYLDNNRIERREPMKIPTFVECEKFLYASLRKFGIAEPFDDFLQDAYFIYHSCCEKYDGSLSKFTTYFVYKFEYHLKSYLRDEHRKRQTLHLLHSPPMVECPMDEPLLLLDILHHHRLTPLEQEIFLLSYKGLPMSLIATRKQISLSTVKRTRKQIKQKLLLDAV</sequence>
<dbReference type="SUPFAM" id="SSF46894">
    <property type="entry name" value="C-terminal effector domain of the bipartite response regulators"/>
    <property type="match status" value="1"/>
</dbReference>
<name>A0A4Z0GX73_9BACI</name>
<dbReference type="STRING" id="192814.GCA_900166575_03143"/>